<evidence type="ECO:0000256" key="5">
    <source>
        <dbReference type="SAM" id="Phobius"/>
    </source>
</evidence>
<comment type="subcellular location">
    <subcellularLocation>
        <location evidence="1">Membrane</location>
        <topology evidence="1">Multi-pass membrane protein</topology>
    </subcellularLocation>
</comment>
<evidence type="ECO:0000313" key="7">
    <source>
        <dbReference type="Proteomes" id="UP000681425"/>
    </source>
</evidence>
<sequence>MTALDILVLLAIGGGALFGLLRGFVCEALSMIAWVLGIFAVRLFQEPVAGLLTPFLGTESGASLLAFILVFGVTFFAGKFLARSLGARTRTSILGPIDRVLGGGFGAVKGLIGATLVFLAFSLGYDAIYGGEARRPDWLADSRSYPLLSASGSAISAFVDERRDAGRVDEHAE</sequence>
<dbReference type="GO" id="GO:0016020">
    <property type="term" value="C:membrane"/>
    <property type="evidence" value="ECO:0007669"/>
    <property type="project" value="UniProtKB-SubCell"/>
</dbReference>
<evidence type="ECO:0000256" key="1">
    <source>
        <dbReference type="ARBA" id="ARBA00004141"/>
    </source>
</evidence>
<evidence type="ECO:0000256" key="2">
    <source>
        <dbReference type="ARBA" id="ARBA00022692"/>
    </source>
</evidence>
<keyword evidence="4 5" id="KW-0472">Membrane</keyword>
<proteinExistence type="predicted"/>
<evidence type="ECO:0000313" key="6">
    <source>
        <dbReference type="EMBL" id="QUT04588.1"/>
    </source>
</evidence>
<dbReference type="InterPro" id="IPR052719">
    <property type="entry name" value="CvpA-like"/>
</dbReference>
<accession>A0A975Q0N8</accession>
<evidence type="ECO:0000256" key="3">
    <source>
        <dbReference type="ARBA" id="ARBA00022989"/>
    </source>
</evidence>
<dbReference type="GO" id="GO:0009403">
    <property type="term" value="P:toxin biosynthetic process"/>
    <property type="evidence" value="ECO:0007669"/>
    <property type="project" value="InterPro"/>
</dbReference>
<dbReference type="Proteomes" id="UP000681425">
    <property type="component" value="Chromosome"/>
</dbReference>
<feature type="transmembrane region" description="Helical" evidence="5">
    <location>
        <begin position="103"/>
        <end position="125"/>
    </location>
</feature>
<feature type="transmembrane region" description="Helical" evidence="5">
    <location>
        <begin position="6"/>
        <end position="25"/>
    </location>
</feature>
<dbReference type="KEGG" id="spph:KFK14_16270"/>
<name>A0A975Q0N8_9SPHN</name>
<keyword evidence="2 5" id="KW-0812">Transmembrane</keyword>
<organism evidence="6 7">
    <name type="scientific">Sphingobium phenoxybenzoativorans</name>
    <dbReference type="NCBI Taxonomy" id="1592790"/>
    <lineage>
        <taxon>Bacteria</taxon>
        <taxon>Pseudomonadati</taxon>
        <taxon>Pseudomonadota</taxon>
        <taxon>Alphaproteobacteria</taxon>
        <taxon>Sphingomonadales</taxon>
        <taxon>Sphingomonadaceae</taxon>
        <taxon>Sphingobium</taxon>
    </lineage>
</organism>
<keyword evidence="3 5" id="KW-1133">Transmembrane helix</keyword>
<gene>
    <name evidence="6" type="ORF">KFK14_16270</name>
</gene>
<evidence type="ECO:0000256" key="4">
    <source>
        <dbReference type="ARBA" id="ARBA00023136"/>
    </source>
</evidence>
<reference evidence="6" key="1">
    <citation type="submission" date="2021-04" db="EMBL/GenBank/DDBJ databases">
        <title>Isolation of p-tert-butylphenol degrading bacteria Sphingobium phenoxybenzoativorans Tas13 from active sludge.</title>
        <authorList>
            <person name="Li Y."/>
        </authorList>
    </citation>
    <scope>NUCLEOTIDE SEQUENCE</scope>
    <source>
        <strain evidence="6">Tas13</strain>
    </source>
</reference>
<dbReference type="InterPro" id="IPR003825">
    <property type="entry name" value="Colicin-V_CvpA"/>
</dbReference>
<dbReference type="PANTHER" id="PTHR36926:SF1">
    <property type="entry name" value="COLICIN V PRODUCTION PROTEIN"/>
    <property type="match status" value="1"/>
</dbReference>
<dbReference type="RefSeq" id="WP_212608379.1">
    <property type="nucleotide sequence ID" value="NZ_CP073910.1"/>
</dbReference>
<feature type="transmembrane region" description="Helical" evidence="5">
    <location>
        <begin position="62"/>
        <end position="82"/>
    </location>
</feature>
<protein>
    <submittedName>
        <fullName evidence="6">CvpA family protein</fullName>
    </submittedName>
</protein>
<dbReference type="EMBL" id="CP073910">
    <property type="protein sequence ID" value="QUT04588.1"/>
    <property type="molecule type" value="Genomic_DNA"/>
</dbReference>
<dbReference type="PANTHER" id="PTHR36926">
    <property type="entry name" value="COLICIN V PRODUCTION PROTEIN"/>
    <property type="match status" value="1"/>
</dbReference>
<feature type="transmembrane region" description="Helical" evidence="5">
    <location>
        <begin position="32"/>
        <end position="56"/>
    </location>
</feature>
<keyword evidence="7" id="KW-1185">Reference proteome</keyword>
<dbReference type="AlphaFoldDB" id="A0A975Q0N8"/>
<dbReference type="Pfam" id="PF02674">
    <property type="entry name" value="Colicin_V"/>
    <property type="match status" value="1"/>
</dbReference>